<evidence type="ECO:0000313" key="1">
    <source>
        <dbReference type="EMBL" id="MFC6385156.1"/>
    </source>
</evidence>
<accession>A0ABW1W9C2</accession>
<keyword evidence="2" id="KW-1185">Reference proteome</keyword>
<reference evidence="2" key="1">
    <citation type="journal article" date="2019" name="Int. J. Syst. Evol. Microbiol.">
        <title>The Global Catalogue of Microorganisms (GCM) 10K type strain sequencing project: providing services to taxonomists for standard genome sequencing and annotation.</title>
        <authorList>
            <consortium name="The Broad Institute Genomics Platform"/>
            <consortium name="The Broad Institute Genome Sequencing Center for Infectious Disease"/>
            <person name="Wu L."/>
            <person name="Ma J."/>
        </authorList>
    </citation>
    <scope>NUCLEOTIDE SEQUENCE [LARGE SCALE GENOMIC DNA]</scope>
    <source>
        <strain evidence="2">CCUG 42001</strain>
    </source>
</reference>
<dbReference type="EMBL" id="JBHSTQ010000001">
    <property type="protein sequence ID" value="MFC6385156.1"/>
    <property type="molecule type" value="Genomic_DNA"/>
</dbReference>
<proteinExistence type="predicted"/>
<evidence type="ECO:0008006" key="3">
    <source>
        <dbReference type="Google" id="ProtNLM"/>
    </source>
</evidence>
<protein>
    <recommendedName>
        <fullName evidence="3">AlpA family phage regulatory protein</fullName>
    </recommendedName>
</protein>
<comment type="caution">
    <text evidence="1">The sequence shown here is derived from an EMBL/GenBank/DDBJ whole genome shotgun (WGS) entry which is preliminary data.</text>
</comment>
<dbReference type="Proteomes" id="UP001596267">
    <property type="component" value="Unassembled WGS sequence"/>
</dbReference>
<dbReference type="RefSeq" id="WP_253053680.1">
    <property type="nucleotide sequence ID" value="NZ_JAMXWN010000005.1"/>
</dbReference>
<gene>
    <name evidence="1" type="ORF">ACFP7A_00955</name>
</gene>
<evidence type="ECO:0000313" key="2">
    <source>
        <dbReference type="Proteomes" id="UP001596267"/>
    </source>
</evidence>
<organism evidence="1 2">
    <name type="scientific">Sporolactobacillus kofuensis</name>
    <dbReference type="NCBI Taxonomy" id="269672"/>
    <lineage>
        <taxon>Bacteria</taxon>
        <taxon>Bacillati</taxon>
        <taxon>Bacillota</taxon>
        <taxon>Bacilli</taxon>
        <taxon>Bacillales</taxon>
        <taxon>Sporolactobacillaceae</taxon>
        <taxon>Sporolactobacillus</taxon>
    </lineage>
</organism>
<sequence>MRKVRGAKALSDYLDSIGCPMSRSTIQTLQRTNSIPFSKPSPRVLIFDLDEIDTWLGSDCEEVQAQ</sequence>
<name>A0ABW1W9C2_9BACL</name>